<gene>
    <name evidence="2" type="ORF">F4Y60_06635</name>
</gene>
<evidence type="ECO:0000259" key="1">
    <source>
        <dbReference type="Pfam" id="PF01869"/>
    </source>
</evidence>
<organism evidence="2">
    <name type="scientific">Boseongicola sp. SB0664_bin_43</name>
    <dbReference type="NCBI Taxonomy" id="2604844"/>
    <lineage>
        <taxon>Bacteria</taxon>
        <taxon>Pseudomonadati</taxon>
        <taxon>Pseudomonadota</taxon>
        <taxon>Alphaproteobacteria</taxon>
        <taxon>Rhodobacterales</taxon>
        <taxon>Paracoccaceae</taxon>
        <taxon>Boseongicola</taxon>
    </lineage>
</organism>
<dbReference type="Gene3D" id="3.30.420.40">
    <property type="match status" value="2"/>
</dbReference>
<proteinExistence type="predicted"/>
<dbReference type="PANTHER" id="PTHR43190:SF3">
    <property type="entry name" value="N-ACETYL-D-GLUCOSAMINE KINASE"/>
    <property type="match status" value="1"/>
</dbReference>
<protein>
    <submittedName>
        <fullName evidence="2">ATPase</fullName>
    </submittedName>
</protein>
<accession>A0A6B0XYE6</accession>
<dbReference type="InterPro" id="IPR052519">
    <property type="entry name" value="Euk-type_GlcNAc_Kinase"/>
</dbReference>
<name>A0A6B0XYE6_9RHOB</name>
<reference evidence="2" key="1">
    <citation type="submission" date="2019-09" db="EMBL/GenBank/DDBJ databases">
        <title>Characterisation of the sponge microbiome using genome-centric metagenomics.</title>
        <authorList>
            <person name="Engelberts J.P."/>
            <person name="Robbins S.J."/>
            <person name="De Goeij J.M."/>
            <person name="Aranda M."/>
            <person name="Bell S.C."/>
            <person name="Webster N.S."/>
        </authorList>
    </citation>
    <scope>NUCLEOTIDE SEQUENCE</scope>
    <source>
        <strain evidence="2">SB0664_bin_43</strain>
    </source>
</reference>
<evidence type="ECO:0000313" key="2">
    <source>
        <dbReference type="EMBL" id="MXY33754.1"/>
    </source>
</evidence>
<sequence length="292" mass="30020">MNEPLVSPVIAIDGGGTQCRLALNDGKSIVAVETGSANVSTDFDGALNEISSGLGSLAERAGLKLESLSRIPAFVGLAGMTGEAVSERLRTALPFTHVRIEDDRAAALRGALGRADGAIAHCGTGSFFAAQCQGTMRCAGGWGPVLGDEASAHFVGKAALSMTLTCIDGQHPTSPLAERILEDCEGAEGIVRFAGSANPSEFGALAPLVTEFAKQGDMLAEHILRGGARDIFAMLQVIGWRNGQKICLTGGIGPCYAPYLPAGMQSDLTPPLEGPLAGALSLAAEFAQEIRA</sequence>
<dbReference type="Pfam" id="PF01869">
    <property type="entry name" value="BcrAD_BadFG"/>
    <property type="match status" value="1"/>
</dbReference>
<feature type="domain" description="ATPase BadF/BadG/BcrA/BcrD type" evidence="1">
    <location>
        <begin position="12"/>
        <end position="252"/>
    </location>
</feature>
<dbReference type="InterPro" id="IPR002731">
    <property type="entry name" value="ATPase_BadF"/>
</dbReference>
<dbReference type="PANTHER" id="PTHR43190">
    <property type="entry name" value="N-ACETYL-D-GLUCOSAMINE KINASE"/>
    <property type="match status" value="1"/>
</dbReference>
<dbReference type="SUPFAM" id="SSF53067">
    <property type="entry name" value="Actin-like ATPase domain"/>
    <property type="match status" value="2"/>
</dbReference>
<comment type="caution">
    <text evidence="2">The sequence shown here is derived from an EMBL/GenBank/DDBJ whole genome shotgun (WGS) entry which is preliminary data.</text>
</comment>
<dbReference type="CDD" id="cd24082">
    <property type="entry name" value="ASKHA_NBD_GspK-like"/>
    <property type="match status" value="1"/>
</dbReference>
<dbReference type="AlphaFoldDB" id="A0A6B0XYE6"/>
<dbReference type="EMBL" id="VXRY01000267">
    <property type="protein sequence ID" value="MXY33754.1"/>
    <property type="molecule type" value="Genomic_DNA"/>
</dbReference>
<dbReference type="InterPro" id="IPR043129">
    <property type="entry name" value="ATPase_NBD"/>
</dbReference>